<dbReference type="RefSeq" id="WP_133593063.1">
    <property type="nucleotide sequence ID" value="NZ_SNVV01000013.1"/>
</dbReference>
<gene>
    <name evidence="14" type="ORF">C7389_11375</name>
</gene>
<evidence type="ECO:0000256" key="10">
    <source>
        <dbReference type="ARBA" id="ARBA00029409"/>
    </source>
</evidence>
<evidence type="ECO:0000256" key="3">
    <source>
        <dbReference type="ARBA" id="ARBA00013253"/>
    </source>
</evidence>
<comment type="caution">
    <text evidence="14">The sequence shown here is derived from an EMBL/GenBank/DDBJ whole genome shotgun (WGS) entry which is preliminary data.</text>
</comment>
<evidence type="ECO:0000256" key="4">
    <source>
        <dbReference type="ARBA" id="ARBA00016218"/>
    </source>
</evidence>
<dbReference type="EMBL" id="SNVV01000013">
    <property type="protein sequence ID" value="TDN48954.1"/>
    <property type="molecule type" value="Genomic_DNA"/>
</dbReference>
<keyword evidence="15" id="KW-1185">Reference proteome</keyword>
<name>A0A4R6DW05_9RHOO</name>
<dbReference type="UniPathway" id="UPA00077">
    <property type="reaction ID" value="UER00155"/>
</dbReference>
<keyword evidence="9" id="KW-0289">Folate biosynthesis</keyword>
<dbReference type="PANTHER" id="PTHR43071:SF1">
    <property type="entry name" value="2-AMINO-4-HYDROXY-6-HYDROXYMETHYLDIHYDROPTERIDINE PYROPHOSPHOKINASE"/>
    <property type="match status" value="1"/>
</dbReference>
<evidence type="ECO:0000256" key="1">
    <source>
        <dbReference type="ARBA" id="ARBA00005051"/>
    </source>
</evidence>
<dbReference type="EC" id="2.7.6.3" evidence="3"/>
<evidence type="ECO:0000256" key="5">
    <source>
        <dbReference type="ARBA" id="ARBA00022679"/>
    </source>
</evidence>
<comment type="pathway">
    <text evidence="1">Cofactor biosynthesis; tetrahydrofolate biosynthesis; 2-amino-4-hydroxy-6-hydroxymethyl-7,8-dihydropteridine diphosphate from 7,8-dihydroneopterin triphosphate: step 4/4.</text>
</comment>
<evidence type="ECO:0000256" key="6">
    <source>
        <dbReference type="ARBA" id="ARBA00022741"/>
    </source>
</evidence>
<dbReference type="GO" id="GO:0005524">
    <property type="term" value="F:ATP binding"/>
    <property type="evidence" value="ECO:0007669"/>
    <property type="project" value="UniProtKB-KW"/>
</dbReference>
<comment type="function">
    <text evidence="10">Catalyzes the transfer of pyrophosphate from adenosine triphosphate (ATP) to 6-hydroxymethyl-7,8-dihydropterin, an enzymatic step in folate biosynthesis pathway.</text>
</comment>
<keyword evidence="7 14" id="KW-0418">Kinase</keyword>
<sequence>MRQAACGGGAPQAVRAYIAFGANLGDPAAAFDQTLAQLSALAATRLAGRSRLYRSAPVDAPGQPDYINAVIAVDTGLAPLQLLHALQELELAAGRSRAYRNAPRPLDLDLLLYGETRWHDGELTLPHPRMHQRAFVLRPLAELAPGLHIPGHGDLATLLPAVADQAAIPL</sequence>
<protein>
    <recommendedName>
        <fullName evidence="4">2-amino-4-hydroxy-6-hydroxymethyldihydropteridine pyrophosphokinase</fullName>
        <ecNumber evidence="3">2.7.6.3</ecNumber>
    </recommendedName>
    <alternativeName>
        <fullName evidence="11">6-hydroxymethyl-7,8-dihydropterin pyrophosphokinase</fullName>
    </alternativeName>
    <alternativeName>
        <fullName evidence="12">7,8-dihydro-6-hydroxymethylpterin-pyrophosphokinase</fullName>
    </alternativeName>
</protein>
<evidence type="ECO:0000256" key="8">
    <source>
        <dbReference type="ARBA" id="ARBA00022840"/>
    </source>
</evidence>
<dbReference type="Gene3D" id="3.30.70.560">
    <property type="entry name" value="7,8-Dihydro-6-hydroxymethylpterin-pyrophosphokinase HPPK"/>
    <property type="match status" value="1"/>
</dbReference>
<dbReference type="OrthoDB" id="9808041at2"/>
<organism evidence="14 15">
    <name type="scientific">Azoarcus indigens</name>
    <dbReference type="NCBI Taxonomy" id="29545"/>
    <lineage>
        <taxon>Bacteria</taxon>
        <taxon>Pseudomonadati</taxon>
        <taxon>Pseudomonadota</taxon>
        <taxon>Betaproteobacteria</taxon>
        <taxon>Rhodocyclales</taxon>
        <taxon>Zoogloeaceae</taxon>
        <taxon>Azoarcus</taxon>
    </lineage>
</organism>
<dbReference type="Proteomes" id="UP000295129">
    <property type="component" value="Unassembled WGS sequence"/>
</dbReference>
<dbReference type="GO" id="GO:0016301">
    <property type="term" value="F:kinase activity"/>
    <property type="evidence" value="ECO:0007669"/>
    <property type="project" value="UniProtKB-KW"/>
</dbReference>
<evidence type="ECO:0000256" key="2">
    <source>
        <dbReference type="ARBA" id="ARBA00005810"/>
    </source>
</evidence>
<dbReference type="NCBIfam" id="TIGR01498">
    <property type="entry name" value="folK"/>
    <property type="match status" value="1"/>
</dbReference>
<dbReference type="CDD" id="cd00483">
    <property type="entry name" value="HPPK"/>
    <property type="match status" value="1"/>
</dbReference>
<evidence type="ECO:0000313" key="15">
    <source>
        <dbReference type="Proteomes" id="UP000295129"/>
    </source>
</evidence>
<dbReference type="GO" id="GO:0046656">
    <property type="term" value="P:folic acid biosynthetic process"/>
    <property type="evidence" value="ECO:0007669"/>
    <property type="project" value="UniProtKB-KW"/>
</dbReference>
<evidence type="ECO:0000256" key="12">
    <source>
        <dbReference type="ARBA" id="ARBA00033413"/>
    </source>
</evidence>
<dbReference type="GO" id="GO:0046654">
    <property type="term" value="P:tetrahydrofolate biosynthetic process"/>
    <property type="evidence" value="ECO:0007669"/>
    <property type="project" value="UniProtKB-UniPathway"/>
</dbReference>
<evidence type="ECO:0000259" key="13">
    <source>
        <dbReference type="PROSITE" id="PS00794"/>
    </source>
</evidence>
<dbReference type="AlphaFoldDB" id="A0A4R6DW05"/>
<accession>A0A4R6DW05</accession>
<dbReference type="Pfam" id="PF01288">
    <property type="entry name" value="HPPK"/>
    <property type="match status" value="1"/>
</dbReference>
<dbReference type="PANTHER" id="PTHR43071">
    <property type="entry name" value="2-AMINO-4-HYDROXY-6-HYDROXYMETHYLDIHYDROPTERIDINE PYROPHOSPHOKINASE"/>
    <property type="match status" value="1"/>
</dbReference>
<comment type="similarity">
    <text evidence="2">Belongs to the HPPK family.</text>
</comment>
<dbReference type="InterPro" id="IPR035907">
    <property type="entry name" value="Hppk_sf"/>
</dbReference>
<keyword evidence="8" id="KW-0067">ATP-binding</keyword>
<dbReference type="SUPFAM" id="SSF55083">
    <property type="entry name" value="6-hydroxymethyl-7,8-dihydropterin pyrophosphokinase, HPPK"/>
    <property type="match status" value="1"/>
</dbReference>
<dbReference type="GO" id="GO:0003848">
    <property type="term" value="F:2-amino-4-hydroxy-6-hydroxymethyldihydropteridine diphosphokinase activity"/>
    <property type="evidence" value="ECO:0007669"/>
    <property type="project" value="UniProtKB-EC"/>
</dbReference>
<dbReference type="PROSITE" id="PS00794">
    <property type="entry name" value="HPPK"/>
    <property type="match status" value="1"/>
</dbReference>
<evidence type="ECO:0000256" key="9">
    <source>
        <dbReference type="ARBA" id="ARBA00022909"/>
    </source>
</evidence>
<keyword evidence="6" id="KW-0547">Nucleotide-binding</keyword>
<proteinExistence type="inferred from homology"/>
<dbReference type="InterPro" id="IPR000550">
    <property type="entry name" value="Hppk"/>
</dbReference>
<keyword evidence="5" id="KW-0808">Transferase</keyword>
<evidence type="ECO:0000313" key="14">
    <source>
        <dbReference type="EMBL" id="TDN48954.1"/>
    </source>
</evidence>
<evidence type="ECO:0000256" key="11">
    <source>
        <dbReference type="ARBA" id="ARBA00029766"/>
    </source>
</evidence>
<reference evidence="14 15" key="1">
    <citation type="submission" date="2019-03" db="EMBL/GenBank/DDBJ databases">
        <title>Genomic Encyclopedia of Type Strains, Phase IV (KMG-IV): sequencing the most valuable type-strain genomes for metagenomic binning, comparative biology and taxonomic classification.</title>
        <authorList>
            <person name="Goeker M."/>
        </authorList>
    </citation>
    <scope>NUCLEOTIDE SEQUENCE [LARGE SCALE GENOMIC DNA]</scope>
    <source>
        <strain evidence="14 15">DSM 12121</strain>
    </source>
</reference>
<evidence type="ECO:0000256" key="7">
    <source>
        <dbReference type="ARBA" id="ARBA00022777"/>
    </source>
</evidence>
<feature type="domain" description="7,8-dihydro-6-hydroxymethylpterin-pyrophosphokinase" evidence="13">
    <location>
        <begin position="100"/>
        <end position="111"/>
    </location>
</feature>